<dbReference type="Pfam" id="PF06580">
    <property type="entry name" value="His_kinase"/>
    <property type="match status" value="1"/>
</dbReference>
<dbReference type="PANTHER" id="PTHR34220:SF7">
    <property type="entry name" value="SENSOR HISTIDINE KINASE YPDA"/>
    <property type="match status" value="1"/>
</dbReference>
<dbReference type="Gene3D" id="3.30.565.10">
    <property type="entry name" value="Histidine kinase-like ATPase, C-terminal domain"/>
    <property type="match status" value="1"/>
</dbReference>
<keyword evidence="3" id="KW-0808">Transferase</keyword>
<reference evidence="4" key="1">
    <citation type="journal article" date="2019" name="Int. J. Syst. Evol. Microbiol.">
        <title>The Global Catalogue of Microorganisms (GCM) 10K type strain sequencing project: providing services to taxonomists for standard genome sequencing and annotation.</title>
        <authorList>
            <consortium name="The Broad Institute Genomics Platform"/>
            <consortium name="The Broad Institute Genome Sequencing Center for Infectious Disease"/>
            <person name="Wu L."/>
            <person name="Ma J."/>
        </authorList>
    </citation>
    <scope>NUCLEOTIDE SEQUENCE [LARGE SCALE GENOMIC DNA]</scope>
    <source>
        <strain evidence="4">KCTC 42423</strain>
    </source>
</reference>
<feature type="transmembrane region" description="Helical" evidence="1">
    <location>
        <begin position="101"/>
        <end position="121"/>
    </location>
</feature>
<feature type="transmembrane region" description="Helical" evidence="1">
    <location>
        <begin position="67"/>
        <end position="89"/>
    </location>
</feature>
<keyword evidence="1" id="KW-0472">Membrane</keyword>
<proteinExistence type="predicted"/>
<feature type="domain" description="Signal transduction histidine kinase internal region" evidence="2">
    <location>
        <begin position="141"/>
        <end position="220"/>
    </location>
</feature>
<organism evidence="3 4">
    <name type="scientific">Aquimarina hainanensis</name>
    <dbReference type="NCBI Taxonomy" id="1578017"/>
    <lineage>
        <taxon>Bacteria</taxon>
        <taxon>Pseudomonadati</taxon>
        <taxon>Bacteroidota</taxon>
        <taxon>Flavobacteriia</taxon>
        <taxon>Flavobacteriales</taxon>
        <taxon>Flavobacteriaceae</taxon>
        <taxon>Aquimarina</taxon>
    </lineage>
</organism>
<keyword evidence="4" id="KW-1185">Reference proteome</keyword>
<dbReference type="InterPro" id="IPR050640">
    <property type="entry name" value="Bact_2-comp_sensor_kinase"/>
</dbReference>
<feature type="transmembrane region" description="Helical" evidence="1">
    <location>
        <begin position="44"/>
        <end position="60"/>
    </location>
</feature>
<keyword evidence="1" id="KW-0812">Transmembrane</keyword>
<dbReference type="GO" id="GO:0004673">
    <property type="term" value="F:protein histidine kinase activity"/>
    <property type="evidence" value="ECO:0007669"/>
    <property type="project" value="UniProtKB-EC"/>
</dbReference>
<protein>
    <submittedName>
        <fullName evidence="3">Sensor histidine kinase</fullName>
        <ecNumber evidence="3">2.7.13.3</ecNumber>
    </submittedName>
</protein>
<gene>
    <name evidence="3" type="ORF">ACFSTE_12770</name>
</gene>
<comment type="caution">
    <text evidence="3">The sequence shown here is derived from an EMBL/GenBank/DDBJ whole genome shotgun (WGS) entry which is preliminary data.</text>
</comment>
<dbReference type="PANTHER" id="PTHR34220">
    <property type="entry name" value="SENSOR HISTIDINE KINASE YPDA"/>
    <property type="match status" value="1"/>
</dbReference>
<evidence type="ECO:0000256" key="1">
    <source>
        <dbReference type="SAM" id="Phobius"/>
    </source>
</evidence>
<sequence>MKYKNIRELEIIFHIAFWVIYFFYPVMEKGWEDHYHFDVEKEGIELLFISSSVYLAYFIFKKVSNRTFVILVWVILMLLMVYVSCYWSVISCMYCSIRICFFSRLAEYLFVNIFFLAFWGFKKNIMNQRALEKSERNRINAELNGLKAQVNPHFLFNTLNMLYSNALLKDEGLPDKILKLSDNLHYMLHEGGKNRVELSKEITFIEDYISLQKARLADKIEINFKSTTDDLSQKIPPLLLIPFIENAFKYSSVAKGKKIPLIIDIKLKEKKLHLYVENQYDSKYSDNQETIWKSSGIGLTNTKKRLTLLYPEAHELIIATENNIFKVTLTVDLMDK</sequence>
<keyword evidence="3" id="KW-0418">Kinase</keyword>
<dbReference type="Proteomes" id="UP001597459">
    <property type="component" value="Unassembled WGS sequence"/>
</dbReference>
<dbReference type="EC" id="2.7.13.3" evidence="3"/>
<feature type="transmembrane region" description="Helical" evidence="1">
    <location>
        <begin position="7"/>
        <end position="24"/>
    </location>
</feature>
<keyword evidence="1" id="KW-1133">Transmembrane helix</keyword>
<dbReference type="InterPro" id="IPR010559">
    <property type="entry name" value="Sig_transdc_His_kin_internal"/>
</dbReference>
<evidence type="ECO:0000259" key="2">
    <source>
        <dbReference type="Pfam" id="PF06580"/>
    </source>
</evidence>
<evidence type="ECO:0000313" key="3">
    <source>
        <dbReference type="EMBL" id="MFD2591704.1"/>
    </source>
</evidence>
<dbReference type="InterPro" id="IPR036890">
    <property type="entry name" value="HATPase_C_sf"/>
</dbReference>
<dbReference type="RefSeq" id="WP_378253412.1">
    <property type="nucleotide sequence ID" value="NZ_JBHSJV010000001.1"/>
</dbReference>
<dbReference type="EMBL" id="JBHULX010000022">
    <property type="protein sequence ID" value="MFD2591704.1"/>
    <property type="molecule type" value="Genomic_DNA"/>
</dbReference>
<accession>A0ABW5N9Z1</accession>
<evidence type="ECO:0000313" key="4">
    <source>
        <dbReference type="Proteomes" id="UP001597459"/>
    </source>
</evidence>
<name>A0ABW5N9Z1_9FLAO</name>